<dbReference type="Proteomes" id="UP000037069">
    <property type="component" value="Unassembled WGS sequence"/>
</dbReference>
<reference evidence="1 2" key="1">
    <citation type="journal article" date="2015" name="Nat. Commun.">
        <title>Lucilia cuprina genome unlocks parasitic fly biology to underpin future interventions.</title>
        <authorList>
            <person name="Anstead C.A."/>
            <person name="Korhonen P.K."/>
            <person name="Young N.D."/>
            <person name="Hall R.S."/>
            <person name="Jex A.R."/>
            <person name="Murali S.C."/>
            <person name="Hughes D.S."/>
            <person name="Lee S.F."/>
            <person name="Perry T."/>
            <person name="Stroehlein A.J."/>
            <person name="Ansell B.R."/>
            <person name="Breugelmans B."/>
            <person name="Hofmann A."/>
            <person name="Qu J."/>
            <person name="Dugan S."/>
            <person name="Lee S.L."/>
            <person name="Chao H."/>
            <person name="Dinh H."/>
            <person name="Han Y."/>
            <person name="Doddapaneni H.V."/>
            <person name="Worley K.C."/>
            <person name="Muzny D.M."/>
            <person name="Ioannidis P."/>
            <person name="Waterhouse R.M."/>
            <person name="Zdobnov E.M."/>
            <person name="James P.J."/>
            <person name="Bagnall N.H."/>
            <person name="Kotze A.C."/>
            <person name="Gibbs R.A."/>
            <person name="Richards S."/>
            <person name="Batterham P."/>
            <person name="Gasser R.B."/>
        </authorList>
    </citation>
    <scope>NUCLEOTIDE SEQUENCE [LARGE SCALE GENOMIC DNA]</scope>
    <source>
        <strain evidence="1 2">LS</strain>
        <tissue evidence="1">Full body</tissue>
    </source>
</reference>
<dbReference type="EMBL" id="JRES01001167">
    <property type="protein sequence ID" value="KNC24898.1"/>
    <property type="molecule type" value="Genomic_DNA"/>
</dbReference>
<evidence type="ECO:0000313" key="1">
    <source>
        <dbReference type="EMBL" id="KNC24898.1"/>
    </source>
</evidence>
<sequence>MPHEDVHLAPKALYTDLPVFTGKPKECPCLNACAFKDAEAVSKVSASITGNIHEHEVEKVIENKKTMLIGLNNSYVCNSLRIVKGDINEPSAFKTWLGWVVHRGSDSAVEKFPGHHKIEYCTCDYKMEKLNMIVSVYMSSENVARKYELASPE</sequence>
<accession>A0A0L0BXY9</accession>
<keyword evidence="2" id="KW-1185">Reference proteome</keyword>
<proteinExistence type="predicted"/>
<evidence type="ECO:0000313" key="2">
    <source>
        <dbReference type="Proteomes" id="UP000037069"/>
    </source>
</evidence>
<comment type="caution">
    <text evidence="1">The sequence shown here is derived from an EMBL/GenBank/DDBJ whole genome shotgun (WGS) entry which is preliminary data.</text>
</comment>
<name>A0A0L0BXY9_LUCCU</name>
<protein>
    <submittedName>
        <fullName evidence="1">Uncharacterized protein</fullName>
    </submittedName>
</protein>
<gene>
    <name evidence="1" type="ORF">FF38_02995</name>
</gene>
<organism evidence="1 2">
    <name type="scientific">Lucilia cuprina</name>
    <name type="common">Green bottle fly</name>
    <name type="synonym">Australian sheep blowfly</name>
    <dbReference type="NCBI Taxonomy" id="7375"/>
    <lineage>
        <taxon>Eukaryota</taxon>
        <taxon>Metazoa</taxon>
        <taxon>Ecdysozoa</taxon>
        <taxon>Arthropoda</taxon>
        <taxon>Hexapoda</taxon>
        <taxon>Insecta</taxon>
        <taxon>Pterygota</taxon>
        <taxon>Neoptera</taxon>
        <taxon>Endopterygota</taxon>
        <taxon>Diptera</taxon>
        <taxon>Brachycera</taxon>
        <taxon>Muscomorpha</taxon>
        <taxon>Oestroidea</taxon>
        <taxon>Calliphoridae</taxon>
        <taxon>Luciliinae</taxon>
        <taxon>Lucilia</taxon>
    </lineage>
</organism>
<dbReference type="AlphaFoldDB" id="A0A0L0BXY9"/>